<dbReference type="Proteomes" id="UP000265663">
    <property type="component" value="Unassembled WGS sequence"/>
</dbReference>
<feature type="signal peptide" evidence="2">
    <location>
        <begin position="1"/>
        <end position="24"/>
    </location>
</feature>
<feature type="compositionally biased region" description="Low complexity" evidence="1">
    <location>
        <begin position="338"/>
        <end position="349"/>
    </location>
</feature>
<accession>A0A3M7M667</accession>
<feature type="compositionally biased region" description="Basic residues" evidence="1">
    <location>
        <begin position="56"/>
        <end position="65"/>
    </location>
</feature>
<sequence>MAFLFFAAVAVLLGWLVCEYDVFATVPAAAPHTTSSSSSPSPPGPADPPTTPQPNRRARRAHARSLSRSPPPVPDWARPGSLLAPPRQQAPPTWHHVPAASRDETFLNVESTEQTWQMKRVEDPVTGWRWVGARRDDGELVSLPCMKPNVTLPVPVVIPRPPISLAMVARVPDVVGPVLASKPPVKTVLVLPPPQPRRAAVAIPSEGGPSVATLLAGIPSRPQGLVHVFPVEAPAPQPWLSAWVPSLAVAPSSVQGPLTVVLPSFVPSVPVPSVPLPPPAAPRAEVEQQPRSEAGLGFAALPSFSGLNLPAPVAEAAGQSQSGAASGIAVPPPPPTTIPLSAGPVSGPGADAGSGAGTPTSEGGFVAPLPPTSLSTGPVSSPGAGAGSGAELPTSGSDVVVPPPPAPLPISFDFGPGSGFGAPGPANLCFGSGSAAPPTAPSFPPIFSLPATIAMSSLSTTTTRRGVGKRGAGSSSRGAGPAKRSQLMVNTDVSYAPRLSEESDFKYTLKHNHPFDTAGFVNDAHIMSARYQDVCMDGLADMTPYVPGSTLSAFEHNLREKESGLRKFALLVCWQVDTGKPQPAGGSTALKQLMAVLAQLDGLVHAFVADGGGRQAEFERGEFGAWGRSWRFLVQVLCEERGEALRALLDPAALAQLEDGVGRNQAHWGRFRPSTNGRHLLNLD</sequence>
<feature type="region of interest" description="Disordered" evidence="1">
    <location>
        <begin position="318"/>
        <end position="404"/>
    </location>
</feature>
<gene>
    <name evidence="3" type="ORF">GMOD_00008908</name>
</gene>
<evidence type="ECO:0000256" key="1">
    <source>
        <dbReference type="SAM" id="MobiDB-lite"/>
    </source>
</evidence>
<evidence type="ECO:0000313" key="3">
    <source>
        <dbReference type="EMBL" id="RMZ69966.1"/>
    </source>
</evidence>
<protein>
    <submittedName>
        <fullName evidence="3">Galactonate dehydratase</fullName>
    </submittedName>
</protein>
<evidence type="ECO:0000313" key="4">
    <source>
        <dbReference type="Proteomes" id="UP000265663"/>
    </source>
</evidence>
<feature type="region of interest" description="Disordered" evidence="1">
    <location>
        <begin position="30"/>
        <end position="101"/>
    </location>
</feature>
<proteinExistence type="predicted"/>
<feature type="compositionally biased region" description="Low complexity" evidence="1">
    <location>
        <begin position="30"/>
        <end position="39"/>
    </location>
</feature>
<keyword evidence="4" id="KW-1185">Reference proteome</keyword>
<evidence type="ECO:0000256" key="2">
    <source>
        <dbReference type="SAM" id="SignalP"/>
    </source>
</evidence>
<dbReference type="EMBL" id="KE747823">
    <property type="protein sequence ID" value="RMZ69966.1"/>
    <property type="molecule type" value="Genomic_DNA"/>
</dbReference>
<feature type="region of interest" description="Disordered" evidence="1">
    <location>
        <begin position="460"/>
        <end position="485"/>
    </location>
</feature>
<feature type="compositionally biased region" description="Low complexity" evidence="1">
    <location>
        <begin position="318"/>
        <end position="329"/>
    </location>
</feature>
<feature type="compositionally biased region" description="Pro residues" evidence="1">
    <location>
        <begin position="40"/>
        <end position="52"/>
    </location>
</feature>
<dbReference type="OrthoDB" id="3695528at2759"/>
<organism evidence="3 4">
    <name type="scientific">Pyrenophora seminiperda CCB06</name>
    <dbReference type="NCBI Taxonomy" id="1302712"/>
    <lineage>
        <taxon>Eukaryota</taxon>
        <taxon>Fungi</taxon>
        <taxon>Dikarya</taxon>
        <taxon>Ascomycota</taxon>
        <taxon>Pezizomycotina</taxon>
        <taxon>Dothideomycetes</taxon>
        <taxon>Pleosporomycetidae</taxon>
        <taxon>Pleosporales</taxon>
        <taxon>Pleosporineae</taxon>
        <taxon>Pleosporaceae</taxon>
        <taxon>Pyrenophora</taxon>
    </lineage>
</organism>
<feature type="compositionally biased region" description="Low complexity" evidence="1">
    <location>
        <begin position="472"/>
        <end position="485"/>
    </location>
</feature>
<keyword evidence="2" id="KW-0732">Signal</keyword>
<name>A0A3M7M667_9PLEO</name>
<feature type="chain" id="PRO_5018147985" evidence="2">
    <location>
        <begin position="25"/>
        <end position="684"/>
    </location>
</feature>
<reference evidence="3 4" key="1">
    <citation type="journal article" date="2014" name="PLoS ONE">
        <title>De novo Genome Assembly of the Fungal Plant Pathogen Pyrenophora semeniperda.</title>
        <authorList>
            <person name="Soliai M.M."/>
            <person name="Meyer S.E."/>
            <person name="Udall J.A."/>
            <person name="Elzinga D.E."/>
            <person name="Hermansen R.A."/>
            <person name="Bodily P.M."/>
            <person name="Hart A.A."/>
            <person name="Coleman C.E."/>
        </authorList>
    </citation>
    <scope>NUCLEOTIDE SEQUENCE [LARGE SCALE GENOMIC DNA]</scope>
    <source>
        <strain evidence="3 4">CCB06</strain>
        <tissue evidence="3">Mycelium</tissue>
    </source>
</reference>
<dbReference type="AlphaFoldDB" id="A0A3M7M667"/>